<dbReference type="AlphaFoldDB" id="A0A443I5L0"/>
<dbReference type="GeneID" id="39598744"/>
<evidence type="ECO:0000256" key="7">
    <source>
        <dbReference type="SAM" id="Phobius"/>
    </source>
</evidence>
<evidence type="ECO:0000256" key="5">
    <source>
        <dbReference type="ARBA" id="ARBA00038359"/>
    </source>
</evidence>
<dbReference type="EMBL" id="RCNU01000001">
    <property type="protein sequence ID" value="RWQ99379.1"/>
    <property type="molecule type" value="Genomic_DNA"/>
</dbReference>
<accession>A0A443I5L0</accession>
<name>A0A443I5L0_BYSSP</name>
<feature type="transmembrane region" description="Helical" evidence="7">
    <location>
        <begin position="96"/>
        <end position="118"/>
    </location>
</feature>
<feature type="transmembrane region" description="Helical" evidence="7">
    <location>
        <begin position="180"/>
        <end position="200"/>
    </location>
</feature>
<comment type="similarity">
    <text evidence="5">Belongs to the SAT4 family.</text>
</comment>
<proteinExistence type="inferred from homology"/>
<feature type="transmembrane region" description="Helical" evidence="7">
    <location>
        <begin position="20"/>
        <end position="41"/>
    </location>
</feature>
<dbReference type="Proteomes" id="UP000283841">
    <property type="component" value="Unassembled WGS sequence"/>
</dbReference>
<protein>
    <recommendedName>
        <fullName evidence="8">Rhodopsin domain-containing protein</fullName>
    </recommendedName>
</protein>
<evidence type="ECO:0000313" key="10">
    <source>
        <dbReference type="Proteomes" id="UP000283841"/>
    </source>
</evidence>
<evidence type="ECO:0000256" key="1">
    <source>
        <dbReference type="ARBA" id="ARBA00004141"/>
    </source>
</evidence>
<dbReference type="InterPro" id="IPR052337">
    <property type="entry name" value="SAT4-like"/>
</dbReference>
<keyword evidence="2 7" id="KW-0812">Transmembrane</keyword>
<keyword evidence="10" id="KW-1185">Reference proteome</keyword>
<dbReference type="GO" id="GO:0016020">
    <property type="term" value="C:membrane"/>
    <property type="evidence" value="ECO:0007669"/>
    <property type="project" value="UniProtKB-SubCell"/>
</dbReference>
<gene>
    <name evidence="9" type="ORF">C8Q69DRAFT_450841</name>
</gene>
<sequence length="379" mass="41873">METSAAEKPSRGLGGASTTIFVVTLVLFVISFISVCLRCFVRLRLVRAFGYDDGLMILALALNIWFAICGMTGSFYGFAKRFTQIPEQDIRTALMWWWLGQVSYVLTCVVAKISIALSIMRLTVKRVHSIVLWAVISVTTIVGLVFWLMLTLQCRPVAFFWNRTGNGHCLSSDSIITMAYVYSVEAAVCDFTVGILPVFVIWNLQMNRRTKWAVAGILSMGCVASAAVVIRIPFLHHYKDPDFLHATASISIWSNVEASLGITAGSLITLRPLFRFFRDGSLSGTRSGKKTKDSMQLSEFGAHGPTSSFKGYKGPGYWRPDVDPDESHVVVTTGNPSRRHYRQTSKNSSQEDLNPKGGGEDSHGVAVQKTFVVTSDELV</sequence>
<feature type="transmembrane region" description="Helical" evidence="7">
    <location>
        <begin position="130"/>
        <end position="150"/>
    </location>
</feature>
<evidence type="ECO:0000256" key="4">
    <source>
        <dbReference type="ARBA" id="ARBA00023136"/>
    </source>
</evidence>
<comment type="subcellular location">
    <subcellularLocation>
        <location evidence="1">Membrane</location>
        <topology evidence="1">Multi-pass membrane protein</topology>
    </subcellularLocation>
</comment>
<dbReference type="Pfam" id="PF20684">
    <property type="entry name" value="Fung_rhodopsin"/>
    <property type="match status" value="1"/>
</dbReference>
<dbReference type="PANTHER" id="PTHR33048:SF140">
    <property type="entry name" value="ATPASE, PUTATIVE (EUROFUNG)-RELATED"/>
    <property type="match status" value="1"/>
</dbReference>
<feature type="region of interest" description="Disordered" evidence="6">
    <location>
        <begin position="323"/>
        <end position="367"/>
    </location>
</feature>
<evidence type="ECO:0000256" key="3">
    <source>
        <dbReference type="ARBA" id="ARBA00022989"/>
    </source>
</evidence>
<feature type="transmembrane region" description="Helical" evidence="7">
    <location>
        <begin position="212"/>
        <end position="232"/>
    </location>
</feature>
<keyword evidence="3 7" id="KW-1133">Transmembrane helix</keyword>
<feature type="domain" description="Rhodopsin" evidence="8">
    <location>
        <begin position="37"/>
        <end position="275"/>
    </location>
</feature>
<dbReference type="RefSeq" id="XP_028489024.1">
    <property type="nucleotide sequence ID" value="XM_028629467.1"/>
</dbReference>
<dbReference type="OrthoDB" id="3897607at2759"/>
<evidence type="ECO:0000256" key="2">
    <source>
        <dbReference type="ARBA" id="ARBA00022692"/>
    </source>
</evidence>
<evidence type="ECO:0000313" key="9">
    <source>
        <dbReference type="EMBL" id="RWQ99379.1"/>
    </source>
</evidence>
<dbReference type="PANTHER" id="PTHR33048">
    <property type="entry name" value="PTH11-LIKE INTEGRAL MEMBRANE PROTEIN (AFU_ORTHOLOGUE AFUA_5G11245)"/>
    <property type="match status" value="1"/>
</dbReference>
<dbReference type="VEuPathDB" id="FungiDB:C8Q69DRAFT_450841"/>
<dbReference type="InterPro" id="IPR049326">
    <property type="entry name" value="Rhodopsin_dom_fungi"/>
</dbReference>
<comment type="caution">
    <text evidence="9">The sequence shown here is derived from an EMBL/GenBank/DDBJ whole genome shotgun (WGS) entry which is preliminary data.</text>
</comment>
<evidence type="ECO:0000259" key="8">
    <source>
        <dbReference type="Pfam" id="PF20684"/>
    </source>
</evidence>
<feature type="transmembrane region" description="Helical" evidence="7">
    <location>
        <begin position="53"/>
        <end position="76"/>
    </location>
</feature>
<organism evidence="9 10">
    <name type="scientific">Byssochlamys spectabilis</name>
    <name type="common">Paecilomyces variotii</name>
    <dbReference type="NCBI Taxonomy" id="264951"/>
    <lineage>
        <taxon>Eukaryota</taxon>
        <taxon>Fungi</taxon>
        <taxon>Dikarya</taxon>
        <taxon>Ascomycota</taxon>
        <taxon>Pezizomycotina</taxon>
        <taxon>Eurotiomycetes</taxon>
        <taxon>Eurotiomycetidae</taxon>
        <taxon>Eurotiales</taxon>
        <taxon>Thermoascaceae</taxon>
        <taxon>Paecilomyces</taxon>
    </lineage>
</organism>
<reference evidence="9 10" key="1">
    <citation type="journal article" date="2018" name="Front. Microbiol.">
        <title>Genomic and genetic insights into a cosmopolitan fungus, Paecilomyces variotii (Eurotiales).</title>
        <authorList>
            <person name="Urquhart A.S."/>
            <person name="Mondo S.J."/>
            <person name="Makela M.R."/>
            <person name="Hane J.K."/>
            <person name="Wiebenga A."/>
            <person name="He G."/>
            <person name="Mihaltcheva S."/>
            <person name="Pangilinan J."/>
            <person name="Lipzen A."/>
            <person name="Barry K."/>
            <person name="de Vries R.P."/>
            <person name="Grigoriev I.V."/>
            <person name="Idnurm A."/>
        </authorList>
    </citation>
    <scope>NUCLEOTIDE SEQUENCE [LARGE SCALE GENOMIC DNA]</scope>
    <source>
        <strain evidence="9 10">CBS 101075</strain>
    </source>
</reference>
<keyword evidence="4 7" id="KW-0472">Membrane</keyword>
<evidence type="ECO:0000256" key="6">
    <source>
        <dbReference type="SAM" id="MobiDB-lite"/>
    </source>
</evidence>